<dbReference type="PANTHER" id="PTHR17985">
    <property type="entry name" value="SER/THR-RICH PROTEIN T10 IN DGCR REGION"/>
    <property type="match status" value="1"/>
</dbReference>
<dbReference type="GO" id="GO:0007030">
    <property type="term" value="P:Golgi organization"/>
    <property type="evidence" value="ECO:0007669"/>
    <property type="project" value="TreeGrafter"/>
</dbReference>
<dbReference type="STRING" id="1071378.G0WDL2"/>
<dbReference type="OrthoDB" id="191601at2759"/>
<dbReference type="Proteomes" id="UP000000689">
    <property type="component" value="Chromosome 7"/>
</dbReference>
<reference evidence="1 2" key="1">
    <citation type="journal article" date="2011" name="Proc. Natl. Acad. Sci. U.S.A.">
        <title>Evolutionary erosion of yeast sex chromosomes by mating-type switching accidents.</title>
        <authorList>
            <person name="Gordon J.L."/>
            <person name="Armisen D."/>
            <person name="Proux-Wera E."/>
            <person name="Oheigeartaigh S.S."/>
            <person name="Byrne K.P."/>
            <person name="Wolfe K.H."/>
        </authorList>
    </citation>
    <scope>NUCLEOTIDE SEQUENCE [LARGE SCALE GENOMIC DNA]</scope>
    <source>
        <strain evidence="2">ATCC 10597 / BCRC 20456 / CBS 421 / NBRC 0211 / NRRL Y-12639</strain>
    </source>
</reference>
<dbReference type="GO" id="GO:0009306">
    <property type="term" value="P:protein secretion"/>
    <property type="evidence" value="ECO:0007669"/>
    <property type="project" value="TreeGrafter"/>
</dbReference>
<evidence type="ECO:0000313" key="1">
    <source>
        <dbReference type="EMBL" id="CCD25873.2"/>
    </source>
</evidence>
<dbReference type="EMBL" id="HE580273">
    <property type="protein sequence ID" value="CCD25873.2"/>
    <property type="molecule type" value="Genomic_DNA"/>
</dbReference>
<protein>
    <recommendedName>
        <fullName evidence="3">DUF833 domain-containing protein</fullName>
    </recommendedName>
</protein>
<sequence length="332" mass="37719">MCILLATTAHPDYELILISNRDEFLQRKTHTSCWHNDDFILSPYDMAKECKYNDKKVFGTWLGINKDGKIATVLNLKLNKSLSLKQLVAPKSRGMLPFVYLSDMTEDSFAEWDGYDNFTKKYPGLQSTGDFNLFYGDVKRKQYRIMDSIGNTVSTLNSNCQYLVVSNDVFTCNGQLGELQSNIKREGKQPCLQSKIETWGKVKLGTALLQSLVNKSIVEKQDEDTIISECFKLSSTCSVTVEDHCKFHQNSTLPNETILVPPLRCKITDDVGTSLPIGEYYGTRSQIVILIKRGTYEVKFAEHVIYTSDSDIKTFSPANPKETVRFDFTLNR</sequence>
<dbReference type="AlphaFoldDB" id="G0WDL2"/>
<keyword evidence="2" id="KW-1185">Reference proteome</keyword>
<dbReference type="RefSeq" id="XP_003671116.2">
    <property type="nucleotide sequence ID" value="XM_003671068.2"/>
</dbReference>
<organism evidence="1 2">
    <name type="scientific">Naumovozyma dairenensis (strain ATCC 10597 / BCRC 20456 / CBS 421 / NBRC 0211 / NRRL Y-12639)</name>
    <name type="common">Saccharomyces dairenensis</name>
    <dbReference type="NCBI Taxonomy" id="1071378"/>
    <lineage>
        <taxon>Eukaryota</taxon>
        <taxon>Fungi</taxon>
        <taxon>Dikarya</taxon>
        <taxon>Ascomycota</taxon>
        <taxon>Saccharomycotina</taxon>
        <taxon>Saccharomycetes</taxon>
        <taxon>Saccharomycetales</taxon>
        <taxon>Saccharomycetaceae</taxon>
        <taxon>Naumovozyma</taxon>
    </lineage>
</organism>
<dbReference type="GO" id="GO:0005777">
    <property type="term" value="C:peroxisome"/>
    <property type="evidence" value="ECO:0007669"/>
    <property type="project" value="EnsemblFungi"/>
</dbReference>
<evidence type="ECO:0008006" key="3">
    <source>
        <dbReference type="Google" id="ProtNLM"/>
    </source>
</evidence>
<name>G0WDL2_NAUDC</name>
<dbReference type="GO" id="GO:0005794">
    <property type="term" value="C:Golgi apparatus"/>
    <property type="evidence" value="ECO:0007669"/>
    <property type="project" value="TreeGrafter"/>
</dbReference>
<accession>G0WDL2</accession>
<dbReference type="InterPro" id="IPR008551">
    <property type="entry name" value="TANGO2"/>
</dbReference>
<dbReference type="GeneID" id="11497269"/>
<dbReference type="HOGENOM" id="CLU_047037_0_0_1"/>
<dbReference type="eggNOG" id="KOG2342">
    <property type="taxonomic scope" value="Eukaryota"/>
</dbReference>
<dbReference type="Pfam" id="PF05742">
    <property type="entry name" value="TANGO2"/>
    <property type="match status" value="1"/>
</dbReference>
<proteinExistence type="predicted"/>
<dbReference type="OMA" id="MCILFAT"/>
<dbReference type="PANTHER" id="PTHR17985:SF8">
    <property type="entry name" value="TRANSPORT AND GOLGI ORGANIZATION PROTEIN 2 HOMOLOG"/>
    <property type="match status" value="1"/>
</dbReference>
<dbReference type="KEGG" id="ndi:NDAI_0G00970"/>
<evidence type="ECO:0000313" key="2">
    <source>
        <dbReference type="Proteomes" id="UP000000689"/>
    </source>
</evidence>
<gene>
    <name evidence="1" type="primary">NDAI0G00970</name>
    <name evidence="1" type="ordered locus">NDAI_0G00970</name>
</gene>